<organism evidence="1 2">
    <name type="scientific">Acinetobacter bereziniae NIPH 3</name>
    <dbReference type="NCBI Taxonomy" id="1217651"/>
    <lineage>
        <taxon>Bacteria</taxon>
        <taxon>Pseudomonadati</taxon>
        <taxon>Pseudomonadota</taxon>
        <taxon>Gammaproteobacteria</taxon>
        <taxon>Moraxellales</taxon>
        <taxon>Moraxellaceae</taxon>
        <taxon>Acinetobacter</taxon>
    </lineage>
</organism>
<comment type="caution">
    <text evidence="1">The sequence shown here is derived from an EMBL/GenBank/DDBJ whole genome shotgun (WGS) entry which is preliminary data.</text>
</comment>
<evidence type="ECO:0000313" key="1">
    <source>
        <dbReference type="EMBL" id="ENV20932.1"/>
    </source>
</evidence>
<sequence length="91" mass="10752">MMLFLNFESKKLKILDIFPCYLSVKVKNQMGQIQQAKLLFECREEEYIRQEAKSWIFKNHYLVGLEIGVLKSISNINNDFTMLNGEIFTLL</sequence>
<proteinExistence type="predicted"/>
<dbReference type="EMBL" id="APPK01000045">
    <property type="protein sequence ID" value="ENV20932.1"/>
    <property type="molecule type" value="Genomic_DNA"/>
</dbReference>
<reference evidence="1 2" key="1">
    <citation type="submission" date="2013-02" db="EMBL/GenBank/DDBJ databases">
        <title>The Genome Sequence of Acinetobacter bereziniae NIPH 3.</title>
        <authorList>
            <consortium name="The Broad Institute Genome Sequencing Platform"/>
            <consortium name="The Broad Institute Genome Sequencing Center for Infectious Disease"/>
            <person name="Cerqueira G."/>
            <person name="Feldgarden M."/>
            <person name="Courvalin P."/>
            <person name="Perichon B."/>
            <person name="Grillot-Courvalin C."/>
            <person name="Clermont D."/>
            <person name="Rocha E."/>
            <person name="Yoon E.-J."/>
            <person name="Nemec A."/>
            <person name="Walker B."/>
            <person name="Young S.K."/>
            <person name="Zeng Q."/>
            <person name="Gargeya S."/>
            <person name="Fitzgerald M."/>
            <person name="Haas B."/>
            <person name="Abouelleil A."/>
            <person name="Alvarado L."/>
            <person name="Arachchi H.M."/>
            <person name="Berlin A.M."/>
            <person name="Chapman S.B."/>
            <person name="Dewar J."/>
            <person name="Goldberg J."/>
            <person name="Griggs A."/>
            <person name="Gujja S."/>
            <person name="Hansen M."/>
            <person name="Howarth C."/>
            <person name="Imamovic A."/>
            <person name="Larimer J."/>
            <person name="McCowan C."/>
            <person name="Murphy C."/>
            <person name="Neiman D."/>
            <person name="Pearson M."/>
            <person name="Priest M."/>
            <person name="Roberts A."/>
            <person name="Saif S."/>
            <person name="Shea T."/>
            <person name="Sisk P."/>
            <person name="Sykes S."/>
            <person name="Wortman J."/>
            <person name="Nusbaum C."/>
            <person name="Birren B."/>
        </authorList>
    </citation>
    <scope>NUCLEOTIDE SEQUENCE [LARGE SCALE GENOMIC DNA]</scope>
    <source>
        <strain evidence="1 2">NIPH 3</strain>
    </source>
</reference>
<dbReference type="HOGENOM" id="CLU_2420268_0_0_6"/>
<protein>
    <submittedName>
        <fullName evidence="1">Uncharacterized protein</fullName>
    </submittedName>
</protein>
<accession>N8X925</accession>
<dbReference type="AlphaFoldDB" id="N8X925"/>
<dbReference type="Proteomes" id="UP000013270">
    <property type="component" value="Unassembled WGS sequence"/>
</dbReference>
<name>N8X925_ACIBZ</name>
<dbReference type="PATRIC" id="fig|1217651.3.peg.3028"/>
<evidence type="ECO:0000313" key="2">
    <source>
        <dbReference type="Proteomes" id="UP000013270"/>
    </source>
</evidence>
<gene>
    <name evidence="1" type="ORF">F963_03063</name>
</gene>